<feature type="transmembrane region" description="Helical" evidence="5">
    <location>
        <begin position="119"/>
        <end position="136"/>
    </location>
</feature>
<dbReference type="Pfam" id="PF01040">
    <property type="entry name" value="UbiA"/>
    <property type="match status" value="1"/>
</dbReference>
<feature type="transmembrane region" description="Helical" evidence="5">
    <location>
        <begin position="93"/>
        <end position="113"/>
    </location>
</feature>
<gene>
    <name evidence="6" type="ORF">VA596_23525</name>
</gene>
<name>A0ABU5RBA8_9PSEU</name>
<comment type="caution">
    <text evidence="6">The sequence shown here is derived from an EMBL/GenBank/DDBJ whole genome shotgun (WGS) entry which is preliminary data.</text>
</comment>
<protein>
    <submittedName>
        <fullName evidence="6">UbiA family prenyltransferase</fullName>
    </submittedName>
</protein>
<evidence type="ECO:0000313" key="6">
    <source>
        <dbReference type="EMBL" id="MEA5362526.1"/>
    </source>
</evidence>
<evidence type="ECO:0000256" key="4">
    <source>
        <dbReference type="ARBA" id="ARBA00023136"/>
    </source>
</evidence>
<accession>A0ABU5RBA8</accession>
<comment type="subcellular location">
    <subcellularLocation>
        <location evidence="1">Membrane</location>
        <topology evidence="1">Multi-pass membrane protein</topology>
    </subcellularLocation>
</comment>
<feature type="transmembrane region" description="Helical" evidence="5">
    <location>
        <begin position="280"/>
        <end position="299"/>
    </location>
</feature>
<keyword evidence="4 5" id="KW-0472">Membrane</keyword>
<dbReference type="PANTHER" id="PTHR42723:SF1">
    <property type="entry name" value="CHLOROPHYLL SYNTHASE, CHLOROPLASTIC"/>
    <property type="match status" value="1"/>
</dbReference>
<evidence type="ECO:0000256" key="1">
    <source>
        <dbReference type="ARBA" id="ARBA00004141"/>
    </source>
</evidence>
<sequence>MSGAATIPADGGNRIRTALAAHMECGRPDVGCYVGLVGLAGVALVSGRSAWYLVAAFLVPALLSTGAYYAGAYFDRNLDAVAKPGKPVPSGRVSARSALIAMVVCTVAGLALAPVLGSPAVVLGLVVVSAGALALYGRFARLRRPLRIFTRGIATMVAFGFVLSLANGSPLWDLVFAALIFWQQDSMLHQVLAVEDTEVDRRAGVQTLPSRYGHKAALVLLVVTFVFWFSSAAFQPATIQSRPFDALAYTPFAAVGTVLAIAALVVLFRAPRPLAGRPVLRAYGLLALARLCVAAGFVAAAGDLVLGLVLLAGSLVVTFLALPAVPAAVPQGVPEAAVEPVVEPAVEPAE</sequence>
<keyword evidence="7" id="KW-1185">Reference proteome</keyword>
<feature type="transmembrane region" description="Helical" evidence="5">
    <location>
        <begin position="50"/>
        <end position="72"/>
    </location>
</feature>
<evidence type="ECO:0000256" key="2">
    <source>
        <dbReference type="ARBA" id="ARBA00022692"/>
    </source>
</evidence>
<dbReference type="InterPro" id="IPR000537">
    <property type="entry name" value="UbiA_prenyltransferase"/>
</dbReference>
<keyword evidence="3 5" id="KW-1133">Transmembrane helix</keyword>
<dbReference type="EMBL" id="JAYFSI010000005">
    <property type="protein sequence ID" value="MEA5362526.1"/>
    <property type="molecule type" value="Genomic_DNA"/>
</dbReference>
<evidence type="ECO:0000256" key="3">
    <source>
        <dbReference type="ARBA" id="ARBA00022989"/>
    </source>
</evidence>
<feature type="transmembrane region" description="Helical" evidence="5">
    <location>
        <begin position="215"/>
        <end position="234"/>
    </location>
</feature>
<feature type="transmembrane region" description="Helical" evidence="5">
    <location>
        <begin position="305"/>
        <end position="325"/>
    </location>
</feature>
<reference evidence="6 7" key="1">
    <citation type="submission" date="2023-12" db="EMBL/GenBank/DDBJ databases">
        <title>Amycolatopsis sp. V23-08.</title>
        <authorList>
            <person name="Somphong A."/>
        </authorList>
    </citation>
    <scope>NUCLEOTIDE SEQUENCE [LARGE SCALE GENOMIC DNA]</scope>
    <source>
        <strain evidence="6 7">V23-08</strain>
    </source>
</reference>
<dbReference type="RefSeq" id="WP_323330061.1">
    <property type="nucleotide sequence ID" value="NZ_JAYFSI010000005.1"/>
</dbReference>
<proteinExistence type="predicted"/>
<organism evidence="6 7">
    <name type="scientific">Amycolatopsis heterodermiae</name>
    <dbReference type="NCBI Taxonomy" id="3110235"/>
    <lineage>
        <taxon>Bacteria</taxon>
        <taxon>Bacillati</taxon>
        <taxon>Actinomycetota</taxon>
        <taxon>Actinomycetes</taxon>
        <taxon>Pseudonocardiales</taxon>
        <taxon>Pseudonocardiaceae</taxon>
        <taxon>Amycolatopsis</taxon>
    </lineage>
</organism>
<dbReference type="Gene3D" id="1.10.357.140">
    <property type="entry name" value="UbiA prenyltransferase"/>
    <property type="match status" value="1"/>
</dbReference>
<dbReference type="Proteomes" id="UP001304298">
    <property type="component" value="Unassembled WGS sequence"/>
</dbReference>
<dbReference type="CDD" id="cd13956">
    <property type="entry name" value="PT_UbiA"/>
    <property type="match status" value="1"/>
</dbReference>
<evidence type="ECO:0000256" key="5">
    <source>
        <dbReference type="SAM" id="Phobius"/>
    </source>
</evidence>
<dbReference type="InterPro" id="IPR044878">
    <property type="entry name" value="UbiA_sf"/>
</dbReference>
<dbReference type="InterPro" id="IPR050475">
    <property type="entry name" value="Prenyltransferase_related"/>
</dbReference>
<evidence type="ECO:0000313" key="7">
    <source>
        <dbReference type="Proteomes" id="UP001304298"/>
    </source>
</evidence>
<dbReference type="PANTHER" id="PTHR42723">
    <property type="entry name" value="CHLOROPHYLL SYNTHASE"/>
    <property type="match status" value="1"/>
</dbReference>
<feature type="transmembrane region" description="Helical" evidence="5">
    <location>
        <begin position="246"/>
        <end position="268"/>
    </location>
</feature>
<keyword evidence="2 5" id="KW-0812">Transmembrane</keyword>